<accession>A0ACA9SPY8</accession>
<dbReference type="EMBL" id="CAJVQC010147883">
    <property type="protein sequence ID" value="CAG8845684.1"/>
    <property type="molecule type" value="Genomic_DNA"/>
</dbReference>
<feature type="non-terminal residue" evidence="1">
    <location>
        <position position="79"/>
    </location>
</feature>
<proteinExistence type="predicted"/>
<gene>
    <name evidence="1" type="ORF">RPERSI_LOCUS33776</name>
</gene>
<protein>
    <submittedName>
        <fullName evidence="1">13202_t:CDS:1</fullName>
    </submittedName>
</protein>
<sequence>ISWLMVMNIKLSFIDFQSQRNQVEEKKNLSFEKLCIIWKRPAIDRKARIRIVKVKMSSISDHSHSMEENDMRKRSNLLK</sequence>
<reference evidence="1" key="1">
    <citation type="submission" date="2021-06" db="EMBL/GenBank/DDBJ databases">
        <authorList>
            <person name="Kallberg Y."/>
            <person name="Tangrot J."/>
            <person name="Rosling A."/>
        </authorList>
    </citation>
    <scope>NUCLEOTIDE SEQUENCE</scope>
    <source>
        <strain evidence="1">MA461A</strain>
    </source>
</reference>
<dbReference type="Proteomes" id="UP000789920">
    <property type="component" value="Unassembled WGS sequence"/>
</dbReference>
<evidence type="ECO:0000313" key="2">
    <source>
        <dbReference type="Proteomes" id="UP000789920"/>
    </source>
</evidence>
<keyword evidence="2" id="KW-1185">Reference proteome</keyword>
<name>A0ACA9SPY8_9GLOM</name>
<evidence type="ECO:0000313" key="1">
    <source>
        <dbReference type="EMBL" id="CAG8845684.1"/>
    </source>
</evidence>
<organism evidence="1 2">
    <name type="scientific">Racocetra persica</name>
    <dbReference type="NCBI Taxonomy" id="160502"/>
    <lineage>
        <taxon>Eukaryota</taxon>
        <taxon>Fungi</taxon>
        <taxon>Fungi incertae sedis</taxon>
        <taxon>Mucoromycota</taxon>
        <taxon>Glomeromycotina</taxon>
        <taxon>Glomeromycetes</taxon>
        <taxon>Diversisporales</taxon>
        <taxon>Gigasporaceae</taxon>
        <taxon>Racocetra</taxon>
    </lineage>
</organism>
<feature type="non-terminal residue" evidence="1">
    <location>
        <position position="1"/>
    </location>
</feature>
<comment type="caution">
    <text evidence="1">The sequence shown here is derived from an EMBL/GenBank/DDBJ whole genome shotgun (WGS) entry which is preliminary data.</text>
</comment>